<proteinExistence type="predicted"/>
<gene>
    <name evidence="3" type="ORF">HRI_002394400</name>
</gene>
<name>A0A9W7I295_HIBTR</name>
<dbReference type="AlphaFoldDB" id="A0A9W7I295"/>
<keyword evidence="4" id="KW-1185">Reference proteome</keyword>
<dbReference type="InterPro" id="IPR018848">
    <property type="entry name" value="WIYLD_domain"/>
</dbReference>
<sequence>MAPRGRPKKNTRKDAAIDAMKQYGFDINVVRRTIKELLDVYGEDGWPFIEDSAYKVLLEAILEKVVKETGEGTSDSKKQVTEIASNGTALESACSVVNPVNLNGLDCASEPNQALRSLQLTNESGKDLPPVDAEGSIKSHLTPPPSHDPPPLQVSNSTAKRRPYYGWICSDDEEDLVELTPGPLAEEMESYLTSFMEHKKRWDIKPDDM</sequence>
<dbReference type="InterPro" id="IPR043017">
    <property type="entry name" value="WIYLD_dom_sf"/>
</dbReference>
<dbReference type="OrthoDB" id="1898570at2759"/>
<dbReference type="Pfam" id="PF10440">
    <property type="entry name" value="WIYLD"/>
    <property type="match status" value="1"/>
</dbReference>
<dbReference type="PANTHER" id="PTHR34271:SF1">
    <property type="entry name" value="NUCLEOLAR HISTONE METHYLTRANSFERASE-RELATED PROTEIN"/>
    <property type="match status" value="1"/>
</dbReference>
<comment type="caution">
    <text evidence="3">The sequence shown here is derived from an EMBL/GenBank/DDBJ whole genome shotgun (WGS) entry which is preliminary data.</text>
</comment>
<feature type="region of interest" description="Disordered" evidence="1">
    <location>
        <begin position="123"/>
        <end position="157"/>
    </location>
</feature>
<evidence type="ECO:0000313" key="3">
    <source>
        <dbReference type="EMBL" id="GMI87251.1"/>
    </source>
</evidence>
<organism evidence="3 4">
    <name type="scientific">Hibiscus trionum</name>
    <name type="common">Flower of an hour</name>
    <dbReference type="NCBI Taxonomy" id="183268"/>
    <lineage>
        <taxon>Eukaryota</taxon>
        <taxon>Viridiplantae</taxon>
        <taxon>Streptophyta</taxon>
        <taxon>Embryophyta</taxon>
        <taxon>Tracheophyta</taxon>
        <taxon>Spermatophyta</taxon>
        <taxon>Magnoliopsida</taxon>
        <taxon>eudicotyledons</taxon>
        <taxon>Gunneridae</taxon>
        <taxon>Pentapetalae</taxon>
        <taxon>rosids</taxon>
        <taxon>malvids</taxon>
        <taxon>Malvales</taxon>
        <taxon>Malvaceae</taxon>
        <taxon>Malvoideae</taxon>
        <taxon>Hibiscus</taxon>
    </lineage>
</organism>
<dbReference type="Gene3D" id="1.10.8.850">
    <property type="entry name" value="Histone-lysine N methyltransferase , C-terminal domain-like"/>
    <property type="match status" value="1"/>
</dbReference>
<evidence type="ECO:0000313" key="4">
    <source>
        <dbReference type="Proteomes" id="UP001165190"/>
    </source>
</evidence>
<accession>A0A9W7I295</accession>
<reference evidence="3" key="1">
    <citation type="submission" date="2023-05" db="EMBL/GenBank/DDBJ databases">
        <title>Genome and transcriptome analyses reveal genes involved in the formation of fine ridges on petal epidermal cells in Hibiscus trionum.</title>
        <authorList>
            <person name="Koshimizu S."/>
            <person name="Masuda S."/>
            <person name="Ishii T."/>
            <person name="Shirasu K."/>
            <person name="Hoshino A."/>
            <person name="Arita M."/>
        </authorList>
    </citation>
    <scope>NUCLEOTIDE SEQUENCE</scope>
    <source>
        <strain evidence="3">Hamamatsu line</strain>
    </source>
</reference>
<feature type="domain" description="WIYLD" evidence="2">
    <location>
        <begin position="8"/>
        <end position="64"/>
    </location>
</feature>
<feature type="compositionally biased region" description="Pro residues" evidence="1">
    <location>
        <begin position="142"/>
        <end position="152"/>
    </location>
</feature>
<dbReference type="Proteomes" id="UP001165190">
    <property type="component" value="Unassembled WGS sequence"/>
</dbReference>
<evidence type="ECO:0000256" key="1">
    <source>
        <dbReference type="SAM" id="MobiDB-lite"/>
    </source>
</evidence>
<protein>
    <recommendedName>
        <fullName evidence="2">WIYLD domain-containing protein</fullName>
    </recommendedName>
</protein>
<dbReference type="EMBL" id="BSYR01000022">
    <property type="protein sequence ID" value="GMI87251.1"/>
    <property type="molecule type" value="Genomic_DNA"/>
</dbReference>
<dbReference type="PANTHER" id="PTHR34271">
    <property type="entry name" value="NUCLEOLAR HISTONE METHYLTRANSFERASE-RELATED PROTEIN"/>
    <property type="match status" value="1"/>
</dbReference>
<evidence type="ECO:0000259" key="2">
    <source>
        <dbReference type="Pfam" id="PF10440"/>
    </source>
</evidence>